<organism evidence="8 9">
    <name type="scientific">Kineothrix alysoides</name>
    <dbReference type="NCBI Taxonomy" id="1469948"/>
    <lineage>
        <taxon>Bacteria</taxon>
        <taxon>Bacillati</taxon>
        <taxon>Bacillota</taxon>
        <taxon>Clostridia</taxon>
        <taxon>Lachnospirales</taxon>
        <taxon>Lachnospiraceae</taxon>
        <taxon>Kineothrix</taxon>
    </lineage>
</organism>
<keyword evidence="1" id="KW-0808">Transferase</keyword>
<keyword evidence="4" id="KW-0010">Activator</keyword>
<dbReference type="Pfam" id="PF05043">
    <property type="entry name" value="Mga"/>
    <property type="match status" value="1"/>
</dbReference>
<comment type="caution">
    <text evidence="8">The sequence shown here is derived from an EMBL/GenBank/DDBJ whole genome shotgun (WGS) entry which is preliminary data.</text>
</comment>
<evidence type="ECO:0000259" key="6">
    <source>
        <dbReference type="PROSITE" id="PS51099"/>
    </source>
</evidence>
<dbReference type="InterPro" id="IPR036634">
    <property type="entry name" value="PRD_sf"/>
</dbReference>
<dbReference type="SUPFAM" id="SSF63520">
    <property type="entry name" value="PTS-regulatory domain, PRD"/>
    <property type="match status" value="2"/>
</dbReference>
<evidence type="ECO:0000256" key="1">
    <source>
        <dbReference type="ARBA" id="ARBA00022679"/>
    </source>
</evidence>
<evidence type="ECO:0000256" key="5">
    <source>
        <dbReference type="ARBA" id="ARBA00023163"/>
    </source>
</evidence>
<dbReference type="SUPFAM" id="SSF46785">
    <property type="entry name" value="Winged helix' DNA-binding domain"/>
    <property type="match status" value="1"/>
</dbReference>
<dbReference type="InterPro" id="IPR050661">
    <property type="entry name" value="BglG_antiterminators"/>
</dbReference>
<sequence>MNKRLLQEAELLLSKNAYITVSDIATTLSCSNKTVRNDLIILEPWIKDLNLSLDKKIGVGIAIRGDEEIKLKVLNDLAAKTHNIQEYSPEDRMNYILSQLFSRNSRLRIKELASHLYVSRATIHKDLLAADEWLCNYNIKLIRKTNYGIEINGNENDIRNAMSYLICSHKQYLELQAILNEETSPASDTLKLFRKLTNFDILKLKNTVFGIPELISYHLTDEALLTFIVDISVATTRMSIGKYIRLSSDTKQKIDHTEEFLIAKRIGHSIEEVFSITFPPDEIYNLALHILCSKTDCSPGLHPDVENFNSEEFMEAENLSRKLASYWSNTLRLPLTQDNELFHSLSMHLKPVINGVRYGLTAKNPILDEILKYYPYTFRVVKDSIFILEDYLCHKISDDEIGYITLHLASAIERSKKKLKTVVICHGSTGEAKLLKNKLSHEMNELDIVYTKSSTYISSNDLKDIDLIITTVPLKINTEIDVINISSLLNKQDIVRLKSIIKMIYSRKNSLTINK</sequence>
<evidence type="ECO:0000313" key="9">
    <source>
        <dbReference type="Proteomes" id="UP000295718"/>
    </source>
</evidence>
<feature type="domain" description="PRD" evidence="7">
    <location>
        <begin position="311"/>
        <end position="418"/>
    </location>
</feature>
<feature type="domain" description="PTS EIIB type-2" evidence="6">
    <location>
        <begin position="419"/>
        <end position="509"/>
    </location>
</feature>
<dbReference type="InterPro" id="IPR036388">
    <property type="entry name" value="WH-like_DNA-bd_sf"/>
</dbReference>
<feature type="domain" description="PRD" evidence="7">
    <location>
        <begin position="177"/>
        <end position="300"/>
    </location>
</feature>
<dbReference type="GO" id="GO:0006355">
    <property type="term" value="P:regulation of DNA-templated transcription"/>
    <property type="evidence" value="ECO:0007669"/>
    <property type="project" value="InterPro"/>
</dbReference>
<dbReference type="STRING" id="1469948.GCA_000732725_03049"/>
<dbReference type="InterPro" id="IPR013011">
    <property type="entry name" value="PTS_EIIB_2"/>
</dbReference>
<dbReference type="EMBL" id="SLUO01000009">
    <property type="protein sequence ID" value="TCL57303.1"/>
    <property type="molecule type" value="Genomic_DNA"/>
</dbReference>
<dbReference type="InterPro" id="IPR011608">
    <property type="entry name" value="PRD"/>
</dbReference>
<dbReference type="Proteomes" id="UP000295718">
    <property type="component" value="Unassembled WGS sequence"/>
</dbReference>
<dbReference type="OrthoDB" id="9813552at2"/>
<dbReference type="RefSeq" id="WP_031391693.1">
    <property type="nucleotide sequence ID" value="NZ_JPNB01000002.1"/>
</dbReference>
<dbReference type="PANTHER" id="PTHR30185:SF18">
    <property type="entry name" value="TRANSCRIPTIONAL REGULATOR MTLR"/>
    <property type="match status" value="1"/>
</dbReference>
<evidence type="ECO:0000313" key="8">
    <source>
        <dbReference type="EMBL" id="TCL57303.1"/>
    </source>
</evidence>
<dbReference type="InterPro" id="IPR036095">
    <property type="entry name" value="PTS_EIIB-like_sf"/>
</dbReference>
<dbReference type="InterPro" id="IPR036390">
    <property type="entry name" value="WH_DNA-bd_sf"/>
</dbReference>
<dbReference type="Gene3D" id="1.10.10.10">
    <property type="entry name" value="Winged helix-like DNA-binding domain superfamily/Winged helix DNA-binding domain"/>
    <property type="match status" value="1"/>
</dbReference>
<keyword evidence="3" id="KW-0805">Transcription regulation</keyword>
<keyword evidence="9" id="KW-1185">Reference proteome</keyword>
<dbReference type="PROSITE" id="PS51099">
    <property type="entry name" value="PTS_EIIB_TYPE_2"/>
    <property type="match status" value="1"/>
</dbReference>
<keyword evidence="2" id="KW-0677">Repeat</keyword>
<dbReference type="PROSITE" id="PS51372">
    <property type="entry name" value="PRD_2"/>
    <property type="match status" value="2"/>
</dbReference>
<proteinExistence type="predicted"/>
<reference evidence="8 9" key="1">
    <citation type="submission" date="2019-03" db="EMBL/GenBank/DDBJ databases">
        <title>Genomic Encyclopedia of Type Strains, Phase IV (KMG-IV): sequencing the most valuable type-strain genomes for metagenomic binning, comparative biology and taxonomic classification.</title>
        <authorList>
            <person name="Goeker M."/>
        </authorList>
    </citation>
    <scope>NUCLEOTIDE SEQUENCE [LARGE SCALE GENOMIC DNA]</scope>
    <source>
        <strain evidence="8 9">DSM 100556</strain>
    </source>
</reference>
<dbReference type="AlphaFoldDB" id="A0A4R1QVM4"/>
<dbReference type="InterPro" id="IPR007737">
    <property type="entry name" value="Mga_HTH"/>
</dbReference>
<gene>
    <name evidence="8" type="ORF">EDD76_109166</name>
</gene>
<dbReference type="Pfam" id="PF00874">
    <property type="entry name" value="PRD"/>
    <property type="match status" value="2"/>
</dbReference>
<dbReference type="GO" id="GO:0008982">
    <property type="term" value="F:protein-N(PI)-phosphohistidine-sugar phosphotransferase activity"/>
    <property type="evidence" value="ECO:0007669"/>
    <property type="project" value="InterPro"/>
</dbReference>
<evidence type="ECO:0000259" key="7">
    <source>
        <dbReference type="PROSITE" id="PS51372"/>
    </source>
</evidence>
<accession>A0A4R1QVM4</accession>
<dbReference type="Gene3D" id="1.10.1790.10">
    <property type="entry name" value="PRD domain"/>
    <property type="match status" value="2"/>
</dbReference>
<evidence type="ECO:0000256" key="3">
    <source>
        <dbReference type="ARBA" id="ARBA00023015"/>
    </source>
</evidence>
<dbReference type="SUPFAM" id="SSF52794">
    <property type="entry name" value="PTS system IIB component-like"/>
    <property type="match status" value="1"/>
</dbReference>
<evidence type="ECO:0000256" key="2">
    <source>
        <dbReference type="ARBA" id="ARBA00022737"/>
    </source>
</evidence>
<protein>
    <submittedName>
        <fullName evidence="8">BglG family transcriptional antiterminator</fullName>
    </submittedName>
</protein>
<evidence type="ECO:0000256" key="4">
    <source>
        <dbReference type="ARBA" id="ARBA00023159"/>
    </source>
</evidence>
<dbReference type="GO" id="GO:0009401">
    <property type="term" value="P:phosphoenolpyruvate-dependent sugar phosphotransferase system"/>
    <property type="evidence" value="ECO:0007669"/>
    <property type="project" value="InterPro"/>
</dbReference>
<dbReference type="Gene3D" id="3.40.50.2300">
    <property type="match status" value="1"/>
</dbReference>
<name>A0A4R1QVM4_9FIRM</name>
<dbReference type="PANTHER" id="PTHR30185">
    <property type="entry name" value="CRYPTIC BETA-GLUCOSIDE BGL OPERON ANTITERMINATOR"/>
    <property type="match status" value="1"/>
</dbReference>
<dbReference type="CDD" id="cd05568">
    <property type="entry name" value="PTS_IIB_bgl_like"/>
    <property type="match status" value="1"/>
</dbReference>
<keyword evidence="5" id="KW-0804">Transcription</keyword>